<proteinExistence type="inferred from homology"/>
<dbReference type="InterPro" id="IPR006917">
    <property type="entry name" value="SOUL_heme-bd"/>
</dbReference>
<evidence type="ECO:0000256" key="3">
    <source>
        <dbReference type="ARBA" id="ARBA00011245"/>
    </source>
</evidence>
<evidence type="ECO:0000256" key="1">
    <source>
        <dbReference type="ARBA" id="ARBA00004496"/>
    </source>
</evidence>
<name>A0A668AJX5_9TELE</name>
<comment type="similarity">
    <text evidence="2">Belongs to the HEBP family.</text>
</comment>
<evidence type="ECO:0000313" key="8">
    <source>
        <dbReference type="Proteomes" id="UP000472263"/>
    </source>
</evidence>
<organism evidence="7 8">
    <name type="scientific">Myripristis murdjan</name>
    <name type="common">pinecone soldierfish</name>
    <dbReference type="NCBI Taxonomy" id="586833"/>
    <lineage>
        <taxon>Eukaryota</taxon>
        <taxon>Metazoa</taxon>
        <taxon>Chordata</taxon>
        <taxon>Craniata</taxon>
        <taxon>Vertebrata</taxon>
        <taxon>Euteleostomi</taxon>
        <taxon>Actinopterygii</taxon>
        <taxon>Neopterygii</taxon>
        <taxon>Teleostei</taxon>
        <taxon>Neoteleostei</taxon>
        <taxon>Acanthomorphata</taxon>
        <taxon>Holocentriformes</taxon>
        <taxon>Holocentridae</taxon>
        <taxon>Myripristis</taxon>
    </lineage>
</organism>
<evidence type="ECO:0000256" key="4">
    <source>
        <dbReference type="ARBA" id="ARBA00022490"/>
    </source>
</evidence>
<keyword evidence="4" id="KW-0963">Cytoplasm</keyword>
<sequence>MLLSPNCLYVCVRIYISGFVGFLLVLTSEAKVGPSSESNLCTETEECLLYDLVCENENYEVRHYSSVKWVSTDEEAFFMDTAIMTAFRRLFKYITGSNKNGEKIEMTAPVVIKIDDSKKQFWQSKVYTMSFLLPSEHQENPPQPTDDKVYFQTMPEMKMYVKSYGGWMMSLTDKINADRLTNQLDAVGAQYKQDHHYAVGYNSPMALRKHNEVWFVVEGEPLCQPVMSDGPLVP</sequence>
<comment type="function">
    <text evidence="5">May bind free porphyrinogens that may be present in the cell and thus facilitate removal of these potentially toxic compound. Binds with a high affinity to one molecule of heme or porphyrins. It binds metalloporphyrins, free porphyrins and N-methylprotoporphyrin with similar affinities.</text>
</comment>
<dbReference type="Pfam" id="PF04832">
    <property type="entry name" value="SOUL"/>
    <property type="match status" value="1"/>
</dbReference>
<dbReference type="Gene3D" id="3.20.80.10">
    <property type="entry name" value="Regulatory factor, effector binding domain"/>
    <property type="match status" value="1"/>
</dbReference>
<dbReference type="InterPro" id="IPR011256">
    <property type="entry name" value="Reg_factor_effector_dom_sf"/>
</dbReference>
<keyword evidence="8" id="KW-1185">Reference proteome</keyword>
<dbReference type="SUPFAM" id="SSF55136">
    <property type="entry name" value="Probable bacterial effector-binding domain"/>
    <property type="match status" value="1"/>
</dbReference>
<evidence type="ECO:0000256" key="2">
    <source>
        <dbReference type="ARBA" id="ARBA00009817"/>
    </source>
</evidence>
<gene>
    <name evidence="7" type="primary">soul5</name>
</gene>
<dbReference type="GO" id="GO:0005737">
    <property type="term" value="C:cytoplasm"/>
    <property type="evidence" value="ECO:0007669"/>
    <property type="project" value="UniProtKB-SubCell"/>
</dbReference>
<dbReference type="Ensembl" id="ENSMMDT00005052515.1">
    <property type="protein sequence ID" value="ENSMMDP00005051503.1"/>
    <property type="gene ID" value="ENSMMDG00005023265.1"/>
</dbReference>
<comment type="subunit">
    <text evidence="3">Monomer.</text>
</comment>
<evidence type="ECO:0000256" key="5">
    <source>
        <dbReference type="ARBA" id="ARBA00037673"/>
    </source>
</evidence>
<dbReference type="PANTHER" id="PTHR11220">
    <property type="entry name" value="HEME-BINDING PROTEIN-RELATED"/>
    <property type="match status" value="1"/>
</dbReference>
<evidence type="ECO:0000256" key="6">
    <source>
        <dbReference type="ARBA" id="ARBA00040755"/>
    </source>
</evidence>
<reference evidence="7" key="2">
    <citation type="submission" date="2025-08" db="UniProtKB">
        <authorList>
            <consortium name="Ensembl"/>
        </authorList>
    </citation>
    <scope>IDENTIFICATION</scope>
</reference>
<evidence type="ECO:0000313" key="7">
    <source>
        <dbReference type="Ensembl" id="ENSMMDP00005051503.1"/>
    </source>
</evidence>
<reference evidence="7" key="3">
    <citation type="submission" date="2025-09" db="UniProtKB">
        <authorList>
            <consortium name="Ensembl"/>
        </authorList>
    </citation>
    <scope>IDENTIFICATION</scope>
</reference>
<dbReference type="InParanoid" id="A0A668AJX5"/>
<dbReference type="GO" id="GO:0020037">
    <property type="term" value="F:heme binding"/>
    <property type="evidence" value="ECO:0007669"/>
    <property type="project" value="TreeGrafter"/>
</dbReference>
<dbReference type="PANTHER" id="PTHR11220:SF1">
    <property type="entry name" value="HEME-BINDING PROTEIN 2"/>
    <property type="match status" value="1"/>
</dbReference>
<dbReference type="AlphaFoldDB" id="A0A668AJX5"/>
<dbReference type="GeneTree" id="ENSGT00940000163377"/>
<protein>
    <recommendedName>
        <fullName evidence="6">Heme-binding protein 1</fullName>
    </recommendedName>
</protein>
<reference evidence="7" key="1">
    <citation type="submission" date="2019-06" db="EMBL/GenBank/DDBJ databases">
        <authorList>
            <consortium name="Wellcome Sanger Institute Data Sharing"/>
        </authorList>
    </citation>
    <scope>NUCLEOTIDE SEQUENCE [LARGE SCALE GENOMIC DNA]</scope>
</reference>
<comment type="subcellular location">
    <subcellularLocation>
        <location evidence="1">Cytoplasm</location>
    </subcellularLocation>
</comment>
<dbReference type="Proteomes" id="UP000472263">
    <property type="component" value="Chromosome 8"/>
</dbReference>
<accession>A0A668AJX5</accession>
<dbReference type="FunFam" id="3.20.80.10:FF:000003">
    <property type="entry name" value="Heme-binding protein 1"/>
    <property type="match status" value="1"/>
</dbReference>